<feature type="domain" description="Factor of DNA methylation 1-5/IDN2" evidence="3">
    <location>
        <begin position="146"/>
        <end position="274"/>
    </location>
</feature>
<dbReference type="EMBL" id="BQKI01000095">
    <property type="protein sequence ID" value="GJN37494.1"/>
    <property type="molecule type" value="Genomic_DNA"/>
</dbReference>
<keyword evidence="5" id="KW-1185">Reference proteome</keyword>
<evidence type="ECO:0000313" key="4">
    <source>
        <dbReference type="EMBL" id="GJN37494.1"/>
    </source>
</evidence>
<comment type="caution">
    <text evidence="4">The sequence shown here is derived from an EMBL/GenBank/DDBJ whole genome shotgun (WGS) entry which is preliminary data.</text>
</comment>
<dbReference type="InterPro" id="IPR005379">
    <property type="entry name" value="FDM1-5/IDN2_XH"/>
</dbReference>
<dbReference type="Proteomes" id="UP001054889">
    <property type="component" value="Unassembled WGS sequence"/>
</dbReference>
<evidence type="ECO:0000256" key="1">
    <source>
        <dbReference type="SAM" id="Coils"/>
    </source>
</evidence>
<evidence type="ECO:0000259" key="3">
    <source>
        <dbReference type="Pfam" id="PF03469"/>
    </source>
</evidence>
<organism evidence="4 5">
    <name type="scientific">Eleusine coracana subsp. coracana</name>
    <dbReference type="NCBI Taxonomy" id="191504"/>
    <lineage>
        <taxon>Eukaryota</taxon>
        <taxon>Viridiplantae</taxon>
        <taxon>Streptophyta</taxon>
        <taxon>Embryophyta</taxon>
        <taxon>Tracheophyta</taxon>
        <taxon>Spermatophyta</taxon>
        <taxon>Magnoliopsida</taxon>
        <taxon>Liliopsida</taxon>
        <taxon>Poales</taxon>
        <taxon>Poaceae</taxon>
        <taxon>PACMAD clade</taxon>
        <taxon>Chloridoideae</taxon>
        <taxon>Cynodonteae</taxon>
        <taxon>Eleusininae</taxon>
        <taxon>Eleusine</taxon>
    </lineage>
</organism>
<sequence>MLFADRGNETGEPGGPRVSHGVDRGRDAECQNFDTQSVSTKRKPALWSRGSNTLVGCRGADDMELACEDSVRVSMEIENPRSQLDEDVKELGYCEENEKLRVELALNAKEMRCLRKQNEELQGKFEGLHKNGVKDMKRMSTGIGIRSLGELNVKPFEDACRMKHGDDEPKIRAAVLLTTWQYKLMLPSWSPFKTVEADGVTKEVVDDDDPELKQLLVEYGADVCGAVKTALSKMYEHNPGGRYAVPELWNFDEGRKATVKEGIKYLFRKLRKKRKALDPCPEVSSSDCKKAKPNPLQCCPPPASGLRLQQPGVNMLCHIETLVKEVASLTAKYEEIIQQLSKDLAASRAETRDVMRCVGAQPGHLTGPVDEQVFFEWLQAELETTLPSRLAAVQTSGGDASTVETTVRASKASDAAPQSATDPSNEVDA</sequence>
<dbReference type="PANTHER" id="PTHR21596:SF51">
    <property type="entry name" value="OS01G0147700 PROTEIN"/>
    <property type="match status" value="1"/>
</dbReference>
<dbReference type="GO" id="GO:0080188">
    <property type="term" value="P:gene silencing by siRNA-directed DNA methylation"/>
    <property type="evidence" value="ECO:0007669"/>
    <property type="project" value="InterPro"/>
</dbReference>
<feature type="region of interest" description="Disordered" evidence="2">
    <location>
        <begin position="394"/>
        <end position="429"/>
    </location>
</feature>
<reference evidence="4" key="2">
    <citation type="submission" date="2021-12" db="EMBL/GenBank/DDBJ databases">
        <title>Resequencing data analysis of finger millet.</title>
        <authorList>
            <person name="Hatakeyama M."/>
            <person name="Aluri S."/>
            <person name="Balachadran M.T."/>
            <person name="Sivarajan S.R."/>
            <person name="Poveda L."/>
            <person name="Shimizu-Inatsugi R."/>
            <person name="Schlapbach R."/>
            <person name="Sreeman S.M."/>
            <person name="Shimizu K.K."/>
        </authorList>
    </citation>
    <scope>NUCLEOTIDE SEQUENCE</scope>
</reference>
<keyword evidence="1" id="KW-0175">Coiled coil</keyword>
<feature type="coiled-coil region" evidence="1">
    <location>
        <begin position="104"/>
        <end position="131"/>
    </location>
</feature>
<protein>
    <recommendedName>
        <fullName evidence="3">Factor of DNA methylation 1-5/IDN2 domain-containing protein</fullName>
    </recommendedName>
</protein>
<reference evidence="4" key="1">
    <citation type="journal article" date="2018" name="DNA Res.">
        <title>Multiple hybrid de novo genome assembly of finger millet, an orphan allotetraploid crop.</title>
        <authorList>
            <person name="Hatakeyama M."/>
            <person name="Aluri S."/>
            <person name="Balachadran M.T."/>
            <person name="Sivarajan S.R."/>
            <person name="Patrignani A."/>
            <person name="Gruter S."/>
            <person name="Poveda L."/>
            <person name="Shimizu-Inatsugi R."/>
            <person name="Baeten J."/>
            <person name="Francoijs K.J."/>
            <person name="Nataraja K.N."/>
            <person name="Reddy Y.A.N."/>
            <person name="Phadnis S."/>
            <person name="Ravikumar R.L."/>
            <person name="Schlapbach R."/>
            <person name="Sreeman S.M."/>
            <person name="Shimizu K.K."/>
        </authorList>
    </citation>
    <scope>NUCLEOTIDE SEQUENCE</scope>
</reference>
<evidence type="ECO:0000256" key="2">
    <source>
        <dbReference type="SAM" id="MobiDB-lite"/>
    </source>
</evidence>
<dbReference type="AlphaFoldDB" id="A0AAV5FP75"/>
<evidence type="ECO:0000313" key="5">
    <source>
        <dbReference type="Proteomes" id="UP001054889"/>
    </source>
</evidence>
<dbReference type="InterPro" id="IPR045177">
    <property type="entry name" value="FDM1-5/IDN2"/>
</dbReference>
<dbReference type="PANTHER" id="PTHR21596">
    <property type="entry name" value="RIBONUCLEASE P SUBUNIT P38"/>
    <property type="match status" value="1"/>
</dbReference>
<feature type="compositionally biased region" description="Polar residues" evidence="2">
    <location>
        <begin position="416"/>
        <end position="429"/>
    </location>
</feature>
<feature type="compositionally biased region" description="Polar residues" evidence="2">
    <location>
        <begin position="394"/>
        <end position="408"/>
    </location>
</feature>
<proteinExistence type="predicted"/>
<feature type="coiled-coil region" evidence="1">
    <location>
        <begin position="319"/>
        <end position="350"/>
    </location>
</feature>
<feature type="region of interest" description="Disordered" evidence="2">
    <location>
        <begin position="1"/>
        <end position="24"/>
    </location>
</feature>
<gene>
    <name evidence="4" type="primary">gb26459</name>
    <name evidence="4" type="ORF">PR202_gb26459</name>
</gene>
<dbReference type="Pfam" id="PF03469">
    <property type="entry name" value="XH"/>
    <property type="match status" value="1"/>
</dbReference>
<name>A0AAV5FP75_ELECO</name>
<accession>A0AAV5FP75</accession>